<evidence type="ECO:0000256" key="4">
    <source>
        <dbReference type="ARBA" id="ARBA00022801"/>
    </source>
</evidence>
<organism evidence="8 9">
    <name type="scientific">Zostera marina</name>
    <name type="common">Eelgrass</name>
    <dbReference type="NCBI Taxonomy" id="29655"/>
    <lineage>
        <taxon>Eukaryota</taxon>
        <taxon>Viridiplantae</taxon>
        <taxon>Streptophyta</taxon>
        <taxon>Embryophyta</taxon>
        <taxon>Tracheophyta</taxon>
        <taxon>Spermatophyta</taxon>
        <taxon>Magnoliopsida</taxon>
        <taxon>Liliopsida</taxon>
        <taxon>Zosteraceae</taxon>
        <taxon>Zostera</taxon>
    </lineage>
</organism>
<gene>
    <name evidence="8" type="ORF">ZOSMA_306G00150</name>
</gene>
<dbReference type="Proteomes" id="UP000036987">
    <property type="component" value="Unassembled WGS sequence"/>
</dbReference>
<evidence type="ECO:0000259" key="7">
    <source>
        <dbReference type="Pfam" id="PF26410"/>
    </source>
</evidence>
<dbReference type="InterPro" id="IPR045053">
    <property type="entry name" value="MAN-like"/>
</dbReference>
<evidence type="ECO:0000256" key="6">
    <source>
        <dbReference type="SAM" id="SignalP"/>
    </source>
</evidence>
<accession>A0A0K9PCG0</accession>
<evidence type="ECO:0000256" key="1">
    <source>
        <dbReference type="ARBA" id="ARBA00001678"/>
    </source>
</evidence>
<dbReference type="InterPro" id="IPR001547">
    <property type="entry name" value="Glyco_hydro_5"/>
</dbReference>
<dbReference type="EC" id="3.2.1.78" evidence="3"/>
<dbReference type="AlphaFoldDB" id="A0A0K9PCG0"/>
<reference evidence="9" key="1">
    <citation type="journal article" date="2016" name="Nature">
        <title>The genome of the seagrass Zostera marina reveals angiosperm adaptation to the sea.</title>
        <authorList>
            <person name="Olsen J.L."/>
            <person name="Rouze P."/>
            <person name="Verhelst B."/>
            <person name="Lin Y.-C."/>
            <person name="Bayer T."/>
            <person name="Collen J."/>
            <person name="Dattolo E."/>
            <person name="De Paoli E."/>
            <person name="Dittami S."/>
            <person name="Maumus F."/>
            <person name="Michel G."/>
            <person name="Kersting A."/>
            <person name="Lauritano C."/>
            <person name="Lohaus R."/>
            <person name="Toepel M."/>
            <person name="Tonon T."/>
            <person name="Vanneste K."/>
            <person name="Amirebrahimi M."/>
            <person name="Brakel J."/>
            <person name="Bostroem C."/>
            <person name="Chovatia M."/>
            <person name="Grimwood J."/>
            <person name="Jenkins J.W."/>
            <person name="Jueterbock A."/>
            <person name="Mraz A."/>
            <person name="Stam W.T."/>
            <person name="Tice H."/>
            <person name="Bornberg-Bauer E."/>
            <person name="Green P.J."/>
            <person name="Pearson G.A."/>
            <person name="Procaccini G."/>
            <person name="Duarte C.M."/>
            <person name="Schmutz J."/>
            <person name="Reusch T.B.H."/>
            <person name="Van de Peer Y."/>
        </authorList>
    </citation>
    <scope>NUCLEOTIDE SEQUENCE [LARGE SCALE GENOMIC DNA]</scope>
    <source>
        <strain evidence="9">cv. Finnish</strain>
    </source>
</reference>
<comment type="caution">
    <text evidence="8">The sequence shown here is derived from an EMBL/GenBank/DDBJ whole genome shotgun (WGS) entry which is preliminary data.</text>
</comment>
<dbReference type="EMBL" id="LFYR01000999">
    <property type="protein sequence ID" value="KMZ65910.1"/>
    <property type="molecule type" value="Genomic_DNA"/>
</dbReference>
<dbReference type="SUPFAM" id="SSF51445">
    <property type="entry name" value="(Trans)glycosidases"/>
    <property type="match status" value="1"/>
</dbReference>
<keyword evidence="5" id="KW-0326">Glycosidase</keyword>
<evidence type="ECO:0000256" key="5">
    <source>
        <dbReference type="ARBA" id="ARBA00023295"/>
    </source>
</evidence>
<protein>
    <recommendedName>
        <fullName evidence="3">mannan endo-1,4-beta-mannosidase</fullName>
        <ecNumber evidence="3">3.2.1.78</ecNumber>
    </recommendedName>
</protein>
<dbReference type="Gene3D" id="3.20.20.80">
    <property type="entry name" value="Glycosidases"/>
    <property type="match status" value="1"/>
</dbReference>
<evidence type="ECO:0000256" key="2">
    <source>
        <dbReference type="ARBA" id="ARBA00005641"/>
    </source>
</evidence>
<evidence type="ECO:0000313" key="8">
    <source>
        <dbReference type="EMBL" id="KMZ65910.1"/>
    </source>
</evidence>
<feature type="chain" id="PRO_5005527643" description="mannan endo-1,4-beta-mannosidase" evidence="6">
    <location>
        <begin position="24"/>
        <end position="295"/>
    </location>
</feature>
<name>A0A0K9PCG0_ZOSMR</name>
<dbReference type="OrthoDB" id="406631at2759"/>
<keyword evidence="6" id="KW-0732">Signal</keyword>
<dbReference type="PANTHER" id="PTHR31451:SF54">
    <property type="entry name" value="MANNAN ENDO-1,4-BETA-MANNOSIDASE 6"/>
    <property type="match status" value="1"/>
</dbReference>
<dbReference type="STRING" id="29655.A0A0K9PCG0"/>
<dbReference type="GO" id="GO:0000272">
    <property type="term" value="P:polysaccharide catabolic process"/>
    <property type="evidence" value="ECO:0007669"/>
    <property type="project" value="InterPro"/>
</dbReference>
<dbReference type="GO" id="GO:0016985">
    <property type="term" value="F:mannan endo-1,4-beta-mannosidase activity"/>
    <property type="evidence" value="ECO:0007669"/>
    <property type="project" value="UniProtKB-EC"/>
</dbReference>
<comment type="similarity">
    <text evidence="2">Belongs to the glycosyl hydrolase 5 (cellulase A) family.</text>
</comment>
<feature type="signal peptide" evidence="6">
    <location>
        <begin position="1"/>
        <end position="23"/>
    </location>
</feature>
<feature type="domain" description="Glycoside hydrolase family 5" evidence="7">
    <location>
        <begin position="39"/>
        <end position="295"/>
    </location>
</feature>
<proteinExistence type="inferred from homology"/>
<dbReference type="Pfam" id="PF26410">
    <property type="entry name" value="GH5_mannosidase"/>
    <property type="match status" value="1"/>
</dbReference>
<keyword evidence="9" id="KW-1185">Reference proteome</keyword>
<keyword evidence="4" id="KW-0378">Hydrolase</keyword>
<evidence type="ECO:0000256" key="3">
    <source>
        <dbReference type="ARBA" id="ARBA00012706"/>
    </source>
</evidence>
<dbReference type="OMA" id="SDIWLPH"/>
<comment type="catalytic activity">
    <reaction evidence="1">
        <text>Random hydrolysis of (1-&gt;4)-beta-D-mannosidic linkages in mannans, galactomannans and glucomannans.</text>
        <dbReference type="EC" id="3.2.1.78"/>
    </reaction>
</comment>
<dbReference type="PANTHER" id="PTHR31451">
    <property type="match status" value="1"/>
</dbReference>
<sequence length="295" mass="33213">MASNSTIRALYILGVVLVTCTNAFTSFAVAGIDEGQWSMVQKKGKQLMVNDRPFYVNGFNTYWLMALAVEKSTRGKVSEVFRLGSSMGLSVCRTWAFNDGGWMALQKSPSVYDEKVFMGLDFVLSEAKKYKIRLILSLVNNWRSFGGKGQYVNWGKTAGLNLTSKDEFFSHPVVRDYYRDHVKAVLERVNTVTNVTYKDDPTVFAWELMNEPQCPSDPSGDTLQGWIQEMTSYVKMIDPLHLVGIGVEGFYGPSTPERLQFNPNPSTGQLGTDFVRNHRAFGVDFASVHIYPDSW</sequence>
<evidence type="ECO:0000313" key="9">
    <source>
        <dbReference type="Proteomes" id="UP000036987"/>
    </source>
</evidence>
<dbReference type="InterPro" id="IPR017853">
    <property type="entry name" value="GH"/>
</dbReference>